<gene>
    <name evidence="1" type="ORF">ACI1P1_17775</name>
</gene>
<proteinExistence type="predicted"/>
<keyword evidence="2" id="KW-1185">Reference proteome</keyword>
<sequence length="285" mass="33204">MMNTVSFAVLALIALATLIFFIVRTKSYFIVFLFLAYVGMIYVFEYVILVLFHSYTYHPRMLPDPYMDSMMGAFISNFLTVPTLGLAMVIYRLRFRWAILFSCLMIGIEWLFLRLGIYEHEWWRLSYSFVAFIFFFWLVSFWARRVEHGNRLFQYVSLLMFSLSVLNTLAFVRMLVNIGIFEPGFFENPTRDDVAFTVPYVFLKGILLTNAIYWTRKLRWTLAVVAVLLGLHYVLVSAGILKLFISPWTYWPIYTISLLVGAGLIWLAMRLLRRPAGSAPGIGRG</sequence>
<dbReference type="EMBL" id="JBJURJ010000011">
    <property type="protein sequence ID" value="MFM9330152.1"/>
    <property type="molecule type" value="Genomic_DNA"/>
</dbReference>
<dbReference type="Proteomes" id="UP001631969">
    <property type="component" value="Unassembled WGS sequence"/>
</dbReference>
<evidence type="ECO:0000313" key="1">
    <source>
        <dbReference type="EMBL" id="MFM9330152.1"/>
    </source>
</evidence>
<protein>
    <submittedName>
        <fullName evidence="1">Uncharacterized protein</fullName>
    </submittedName>
</protein>
<evidence type="ECO:0000313" key="2">
    <source>
        <dbReference type="Proteomes" id="UP001631969"/>
    </source>
</evidence>
<organism evidence="1 2">
    <name type="scientific">Paenibacillus mesotrionivorans</name>
    <dbReference type="NCBI Taxonomy" id="3160968"/>
    <lineage>
        <taxon>Bacteria</taxon>
        <taxon>Bacillati</taxon>
        <taxon>Bacillota</taxon>
        <taxon>Bacilli</taxon>
        <taxon>Bacillales</taxon>
        <taxon>Paenibacillaceae</taxon>
        <taxon>Paenibacillus</taxon>
    </lineage>
</organism>
<comment type="caution">
    <text evidence="1">The sequence shown here is derived from an EMBL/GenBank/DDBJ whole genome shotgun (WGS) entry which is preliminary data.</text>
</comment>
<reference evidence="1" key="1">
    <citation type="submission" date="2024-12" db="EMBL/GenBank/DDBJ databases">
        <authorList>
            <person name="Wu N."/>
        </authorList>
    </citation>
    <scope>NUCLEOTIDE SEQUENCE</scope>
    <source>
        <strain evidence="1">P15</strain>
    </source>
</reference>
<name>A0ACC7P4A6_9BACL</name>
<accession>A0ACC7P4A6</accession>